<evidence type="ECO:0000256" key="3">
    <source>
        <dbReference type="ARBA" id="ARBA00022588"/>
    </source>
</evidence>
<dbReference type="GO" id="GO:0004252">
    <property type="term" value="F:serine-type endopeptidase activity"/>
    <property type="evidence" value="ECO:0007669"/>
    <property type="project" value="InterPro"/>
</dbReference>
<dbReference type="Proteomes" id="UP000030765">
    <property type="component" value="Unassembled WGS sequence"/>
</dbReference>
<dbReference type="InterPro" id="IPR043504">
    <property type="entry name" value="Peptidase_S1_PA_chymotrypsin"/>
</dbReference>
<dbReference type="VEuPathDB" id="VectorBase:ASIC018393"/>
<keyword evidence="5" id="KW-0391">Immunity</keyword>
<evidence type="ECO:0000256" key="6">
    <source>
        <dbReference type="ARBA" id="ARBA00023157"/>
    </source>
</evidence>
<comment type="subcellular location">
    <subcellularLocation>
        <location evidence="1">Secreted</location>
    </subcellularLocation>
</comment>
<evidence type="ECO:0000256" key="8">
    <source>
        <dbReference type="ARBA" id="ARBA00024195"/>
    </source>
</evidence>
<dbReference type="PANTHER" id="PTHR24256">
    <property type="entry name" value="TRYPTASE-RELATED"/>
    <property type="match status" value="1"/>
</dbReference>
<dbReference type="EMBL" id="ATLV01023863">
    <property type="status" value="NOT_ANNOTATED_CDS"/>
    <property type="molecule type" value="Genomic_DNA"/>
</dbReference>
<evidence type="ECO:0000313" key="14">
    <source>
        <dbReference type="Proteomes" id="UP000030765"/>
    </source>
</evidence>
<evidence type="ECO:0000313" key="12">
    <source>
        <dbReference type="EMBL" id="KFB49739.1"/>
    </source>
</evidence>
<evidence type="ECO:0000256" key="5">
    <source>
        <dbReference type="ARBA" id="ARBA00022859"/>
    </source>
</evidence>
<gene>
    <name evidence="12" type="ORF">ZHAS_00018393</name>
</gene>
<keyword evidence="9" id="KW-0378">Hydrolase</keyword>
<dbReference type="InterPro" id="IPR051487">
    <property type="entry name" value="Ser/Thr_Proteases_Immune/Dev"/>
</dbReference>
<name>A0A084WHP5_ANOSI</name>
<keyword evidence="9" id="KW-0720">Serine protease</keyword>
<dbReference type="OMA" id="KIDHDDT"/>
<dbReference type="PROSITE" id="PS00135">
    <property type="entry name" value="TRYPSIN_SER"/>
    <property type="match status" value="1"/>
</dbReference>
<accession>A0A084WHP5</accession>
<dbReference type="EnsemblMetazoa" id="ASIC018393-RA">
    <property type="protein sequence ID" value="ASIC018393-PA"/>
    <property type="gene ID" value="ASIC018393"/>
</dbReference>
<reference evidence="12 14" key="1">
    <citation type="journal article" date="2014" name="BMC Genomics">
        <title>Genome sequence of Anopheles sinensis provides insight into genetics basis of mosquito competence for malaria parasites.</title>
        <authorList>
            <person name="Zhou D."/>
            <person name="Zhang D."/>
            <person name="Ding G."/>
            <person name="Shi L."/>
            <person name="Hou Q."/>
            <person name="Ye Y."/>
            <person name="Xu Y."/>
            <person name="Zhou H."/>
            <person name="Xiong C."/>
            <person name="Li S."/>
            <person name="Yu J."/>
            <person name="Hong S."/>
            <person name="Yu X."/>
            <person name="Zou P."/>
            <person name="Chen C."/>
            <person name="Chang X."/>
            <person name="Wang W."/>
            <person name="Lv Y."/>
            <person name="Sun Y."/>
            <person name="Ma L."/>
            <person name="Shen B."/>
            <person name="Zhu C."/>
        </authorList>
    </citation>
    <scope>NUCLEOTIDE SEQUENCE [LARGE SCALE GENOMIC DNA]</scope>
</reference>
<dbReference type="OrthoDB" id="10061449at2759"/>
<dbReference type="InterPro" id="IPR001254">
    <property type="entry name" value="Trypsin_dom"/>
</dbReference>
<dbReference type="STRING" id="74873.A0A084WHP5"/>
<dbReference type="InterPro" id="IPR018114">
    <property type="entry name" value="TRYPSIN_HIS"/>
</dbReference>
<dbReference type="Gene3D" id="2.40.10.10">
    <property type="entry name" value="Trypsin-like serine proteases"/>
    <property type="match status" value="1"/>
</dbReference>
<dbReference type="CDD" id="cd00190">
    <property type="entry name" value="Tryp_SPc"/>
    <property type="match status" value="1"/>
</dbReference>
<dbReference type="FunFam" id="2.40.10.10:FF:000068">
    <property type="entry name" value="transmembrane protease serine 2"/>
    <property type="match status" value="1"/>
</dbReference>
<keyword evidence="3" id="KW-0399">Innate immunity</keyword>
<dbReference type="PRINTS" id="PR00722">
    <property type="entry name" value="CHYMOTRYPSIN"/>
</dbReference>
<dbReference type="InterPro" id="IPR001314">
    <property type="entry name" value="Peptidase_S1A"/>
</dbReference>
<dbReference type="AlphaFoldDB" id="A0A084WHP5"/>
<dbReference type="GO" id="GO:0045087">
    <property type="term" value="P:innate immune response"/>
    <property type="evidence" value="ECO:0007669"/>
    <property type="project" value="UniProtKB-KW"/>
</dbReference>
<feature type="chain" id="PRO_5001785055" evidence="10">
    <location>
        <begin position="21"/>
        <end position="265"/>
    </location>
</feature>
<dbReference type="SUPFAM" id="SSF50494">
    <property type="entry name" value="Trypsin-like serine proteases"/>
    <property type="match status" value="1"/>
</dbReference>
<sequence length="265" mass="28904">MTLTFILLALVIWRFQFTECIKIYHEADVDGDAKENEFPFMVQLQRFWVVSYLQQCGGSLLTPSWVLTAAHCNEYQPKLQALAGTRVRNDRTNGQRRAVVRFIAHERYVLDGKTHPYDIALALVEKPFLVDGVSVATIELWASVRPDLSEPDVLAVMGYGKIDENDTQPDVLQTVAVHFRPSKECDDDPAPIGTLCIGSPGSTACQGDSGGPVVGWGEDGIPRQIGVVSFGSQTCGAGPITCTDVTAYIDWVNGTISNGSEGLPQ</sequence>
<keyword evidence="7" id="KW-0325">Glycoprotein</keyword>
<dbReference type="GO" id="GO:0005576">
    <property type="term" value="C:extracellular region"/>
    <property type="evidence" value="ECO:0007669"/>
    <property type="project" value="UniProtKB-SubCell"/>
</dbReference>
<keyword evidence="6" id="KW-1015">Disulfide bond</keyword>
<dbReference type="PROSITE" id="PS50240">
    <property type="entry name" value="TRYPSIN_DOM"/>
    <property type="match status" value="1"/>
</dbReference>
<evidence type="ECO:0000313" key="13">
    <source>
        <dbReference type="EnsemblMetazoa" id="ASIC018393-PA"/>
    </source>
</evidence>
<protein>
    <submittedName>
        <fullName evidence="12">AGAP012315-PA-like protein</fullName>
    </submittedName>
</protein>
<keyword evidence="4 10" id="KW-0732">Signal</keyword>
<evidence type="ECO:0000256" key="9">
    <source>
        <dbReference type="RuleBase" id="RU363034"/>
    </source>
</evidence>
<dbReference type="Pfam" id="PF00089">
    <property type="entry name" value="Trypsin"/>
    <property type="match status" value="1"/>
</dbReference>
<dbReference type="SMART" id="SM00020">
    <property type="entry name" value="Tryp_SPc"/>
    <property type="match status" value="1"/>
</dbReference>
<proteinExistence type="inferred from homology"/>
<keyword evidence="14" id="KW-1185">Reference proteome</keyword>
<feature type="signal peptide" evidence="10">
    <location>
        <begin position="1"/>
        <end position="20"/>
    </location>
</feature>
<organism evidence="12">
    <name type="scientific">Anopheles sinensis</name>
    <name type="common">Mosquito</name>
    <dbReference type="NCBI Taxonomy" id="74873"/>
    <lineage>
        <taxon>Eukaryota</taxon>
        <taxon>Metazoa</taxon>
        <taxon>Ecdysozoa</taxon>
        <taxon>Arthropoda</taxon>
        <taxon>Hexapoda</taxon>
        <taxon>Insecta</taxon>
        <taxon>Pterygota</taxon>
        <taxon>Neoptera</taxon>
        <taxon>Endopterygota</taxon>
        <taxon>Diptera</taxon>
        <taxon>Nematocera</taxon>
        <taxon>Culicoidea</taxon>
        <taxon>Culicidae</taxon>
        <taxon>Anophelinae</taxon>
        <taxon>Anopheles</taxon>
    </lineage>
</organism>
<dbReference type="EMBL" id="KE525347">
    <property type="protein sequence ID" value="KFB49739.1"/>
    <property type="molecule type" value="Genomic_DNA"/>
</dbReference>
<feature type="domain" description="Peptidase S1" evidence="11">
    <location>
        <begin position="28"/>
        <end position="257"/>
    </location>
</feature>
<dbReference type="GO" id="GO:0006508">
    <property type="term" value="P:proteolysis"/>
    <property type="evidence" value="ECO:0007669"/>
    <property type="project" value="UniProtKB-KW"/>
</dbReference>
<evidence type="ECO:0000256" key="10">
    <source>
        <dbReference type="SAM" id="SignalP"/>
    </source>
</evidence>
<evidence type="ECO:0000259" key="11">
    <source>
        <dbReference type="PROSITE" id="PS50240"/>
    </source>
</evidence>
<keyword evidence="2" id="KW-0964">Secreted</keyword>
<evidence type="ECO:0000256" key="7">
    <source>
        <dbReference type="ARBA" id="ARBA00023180"/>
    </source>
</evidence>
<evidence type="ECO:0000256" key="4">
    <source>
        <dbReference type="ARBA" id="ARBA00022729"/>
    </source>
</evidence>
<reference evidence="13" key="2">
    <citation type="submission" date="2020-05" db="UniProtKB">
        <authorList>
            <consortium name="EnsemblMetazoa"/>
        </authorList>
    </citation>
    <scope>IDENTIFICATION</scope>
</reference>
<evidence type="ECO:0000256" key="2">
    <source>
        <dbReference type="ARBA" id="ARBA00022525"/>
    </source>
</evidence>
<dbReference type="PROSITE" id="PS00134">
    <property type="entry name" value="TRYPSIN_HIS"/>
    <property type="match status" value="1"/>
</dbReference>
<comment type="similarity">
    <text evidence="8">Belongs to the peptidase S1 family. CLIP subfamily.</text>
</comment>
<evidence type="ECO:0000256" key="1">
    <source>
        <dbReference type="ARBA" id="ARBA00004613"/>
    </source>
</evidence>
<keyword evidence="9" id="KW-0645">Protease</keyword>
<dbReference type="InterPro" id="IPR009003">
    <property type="entry name" value="Peptidase_S1_PA"/>
</dbReference>
<dbReference type="InterPro" id="IPR033116">
    <property type="entry name" value="TRYPSIN_SER"/>
</dbReference>